<evidence type="ECO:0000313" key="2">
    <source>
        <dbReference type="Proteomes" id="UP001224890"/>
    </source>
</evidence>
<dbReference type="AlphaFoldDB" id="A0AAJ0APR8"/>
<comment type="caution">
    <text evidence="1">The sequence shown here is derived from an EMBL/GenBank/DDBJ whole genome shotgun (WGS) entry which is preliminary data.</text>
</comment>
<organism evidence="1 2">
    <name type="scientific">Colletotrichum godetiae</name>
    <dbReference type="NCBI Taxonomy" id="1209918"/>
    <lineage>
        <taxon>Eukaryota</taxon>
        <taxon>Fungi</taxon>
        <taxon>Dikarya</taxon>
        <taxon>Ascomycota</taxon>
        <taxon>Pezizomycotina</taxon>
        <taxon>Sordariomycetes</taxon>
        <taxon>Hypocreomycetidae</taxon>
        <taxon>Glomerellales</taxon>
        <taxon>Glomerellaceae</taxon>
        <taxon>Colletotrichum</taxon>
        <taxon>Colletotrichum acutatum species complex</taxon>
    </lineage>
</organism>
<gene>
    <name evidence="1" type="ORF">BDP55DRAFT_78258</name>
</gene>
<sequence length="308" mass="34008">MVIRWCAFAAVMMQPGSPYLLSSSLSLSFGGIICCARPFVLCAARLRLPTGLQEKANGDSCIPRACRALDPNGSNPLSTVYLSPYGCQLITKGTGQGRISKTHRLHTFSKKSRNSRPPGDTHVAVGPPHTWQTLFVTFARNGRTPSFFLDSLEMSLIPNGARLRDLLPSSLRSIPYRRPTWTRLHGKTVHNVFYICRNIHDVLRTVQSSGEIEIEKRPERHTAFVERENGVSGTQIAIQLRLACFTSCRSWDLLWLQITVPTAVFAVVAAAVGSPDGPSRRWFQILLVGSVQCYSYHGNVTAGCGAFF</sequence>
<proteinExistence type="predicted"/>
<dbReference type="RefSeq" id="XP_060431823.1">
    <property type="nucleotide sequence ID" value="XM_060581220.1"/>
</dbReference>
<dbReference type="Proteomes" id="UP001224890">
    <property type="component" value="Unassembled WGS sequence"/>
</dbReference>
<protein>
    <submittedName>
        <fullName evidence="1">Uncharacterized protein</fullName>
    </submittedName>
</protein>
<accession>A0AAJ0APR8</accession>
<name>A0AAJ0APR8_9PEZI</name>
<keyword evidence="2" id="KW-1185">Reference proteome</keyword>
<dbReference type="GeneID" id="85465746"/>
<reference evidence="1" key="1">
    <citation type="submission" date="2021-06" db="EMBL/GenBank/DDBJ databases">
        <title>Comparative genomics, transcriptomics and evolutionary studies reveal genomic signatures of adaptation to plant cell wall in hemibiotrophic fungi.</title>
        <authorList>
            <consortium name="DOE Joint Genome Institute"/>
            <person name="Baroncelli R."/>
            <person name="Diaz J.F."/>
            <person name="Benocci T."/>
            <person name="Peng M."/>
            <person name="Battaglia E."/>
            <person name="Haridas S."/>
            <person name="Andreopoulos W."/>
            <person name="Labutti K."/>
            <person name="Pangilinan J."/>
            <person name="Floch G.L."/>
            <person name="Makela M.R."/>
            <person name="Henrissat B."/>
            <person name="Grigoriev I.V."/>
            <person name="Crouch J.A."/>
            <person name="De Vries R.P."/>
            <person name="Sukno S.A."/>
            <person name="Thon M.R."/>
        </authorList>
    </citation>
    <scope>NUCLEOTIDE SEQUENCE</scope>
    <source>
        <strain evidence="1">CBS 193.32</strain>
    </source>
</reference>
<dbReference type="EMBL" id="JAHMHR010000013">
    <property type="protein sequence ID" value="KAK1688128.1"/>
    <property type="molecule type" value="Genomic_DNA"/>
</dbReference>
<evidence type="ECO:0000313" key="1">
    <source>
        <dbReference type="EMBL" id="KAK1688128.1"/>
    </source>
</evidence>